<dbReference type="PANTHER" id="PTHR18866">
    <property type="entry name" value="CARBOXYLASE:PYRUVATE/ACETYL-COA/PROPIONYL-COA CARBOXYLASE"/>
    <property type="match status" value="1"/>
</dbReference>
<dbReference type="Pfam" id="PF00289">
    <property type="entry name" value="Biotin_carb_N"/>
    <property type="match status" value="1"/>
</dbReference>
<proteinExistence type="predicted"/>
<accession>A0ABY6MXD8</accession>
<keyword evidence="5" id="KW-0092">Biotin</keyword>
<name>A0ABY6MXD8_9ALTE</name>
<dbReference type="PROSITE" id="PS50968">
    <property type="entry name" value="BIOTINYL_LIPOYL"/>
    <property type="match status" value="1"/>
</dbReference>
<keyword evidence="2" id="KW-0436">Ligase</keyword>
<evidence type="ECO:0000259" key="7">
    <source>
        <dbReference type="PROSITE" id="PS50968"/>
    </source>
</evidence>
<keyword evidence="4 6" id="KW-0067">ATP-binding</keyword>
<dbReference type="Proteomes" id="UP001163739">
    <property type="component" value="Chromosome"/>
</dbReference>
<evidence type="ECO:0000256" key="6">
    <source>
        <dbReference type="PROSITE-ProRule" id="PRU00409"/>
    </source>
</evidence>
<dbReference type="Pfam" id="PF02786">
    <property type="entry name" value="CPSase_L_D2"/>
    <property type="match status" value="1"/>
</dbReference>
<dbReference type="InterPro" id="IPR011764">
    <property type="entry name" value="Biotin_carboxylation_dom"/>
</dbReference>
<dbReference type="InterPro" id="IPR001882">
    <property type="entry name" value="Biotin_BS"/>
</dbReference>
<feature type="domain" description="Lipoyl-binding" evidence="7">
    <location>
        <begin position="585"/>
        <end position="661"/>
    </location>
</feature>
<dbReference type="EMBL" id="CP100390">
    <property type="protein sequence ID" value="UZE94465.1"/>
    <property type="molecule type" value="Genomic_DNA"/>
</dbReference>
<evidence type="ECO:0000256" key="1">
    <source>
        <dbReference type="ARBA" id="ARBA00001953"/>
    </source>
</evidence>
<dbReference type="PROSITE" id="PS50979">
    <property type="entry name" value="BC"/>
    <property type="match status" value="1"/>
</dbReference>
<keyword evidence="11" id="KW-1185">Reference proteome</keyword>
<dbReference type="InterPro" id="IPR016185">
    <property type="entry name" value="PreATP-grasp_dom_sf"/>
</dbReference>
<evidence type="ECO:0000313" key="10">
    <source>
        <dbReference type="EMBL" id="UZE94465.1"/>
    </source>
</evidence>
<dbReference type="SUPFAM" id="SSF56059">
    <property type="entry name" value="Glutathione synthetase ATP-binding domain-like"/>
    <property type="match status" value="1"/>
</dbReference>
<evidence type="ECO:0000259" key="8">
    <source>
        <dbReference type="PROSITE" id="PS50975"/>
    </source>
</evidence>
<dbReference type="RefSeq" id="WP_265045959.1">
    <property type="nucleotide sequence ID" value="NZ_CP100390.1"/>
</dbReference>
<dbReference type="PANTHER" id="PTHR18866:SF33">
    <property type="entry name" value="METHYLCROTONOYL-COA CARBOXYLASE SUBUNIT ALPHA, MITOCHONDRIAL-RELATED"/>
    <property type="match status" value="1"/>
</dbReference>
<gene>
    <name evidence="10" type="ORF">NKI27_10200</name>
</gene>
<dbReference type="CDD" id="cd06850">
    <property type="entry name" value="biotinyl_domain"/>
    <property type="match status" value="1"/>
</dbReference>
<dbReference type="InterPro" id="IPR000089">
    <property type="entry name" value="Biotin_lipoyl"/>
</dbReference>
<dbReference type="InterPro" id="IPR050856">
    <property type="entry name" value="Biotin_carboxylase_complex"/>
</dbReference>
<evidence type="ECO:0000313" key="11">
    <source>
        <dbReference type="Proteomes" id="UP001163739"/>
    </source>
</evidence>
<dbReference type="Gene3D" id="2.40.50.100">
    <property type="match status" value="1"/>
</dbReference>
<dbReference type="InterPro" id="IPR011054">
    <property type="entry name" value="Rudment_hybrid_motif"/>
</dbReference>
<dbReference type="InterPro" id="IPR005479">
    <property type="entry name" value="CPAse_ATP-bd"/>
</dbReference>
<dbReference type="Gene3D" id="3.30.700.40">
    <property type="match status" value="1"/>
</dbReference>
<organism evidence="10 11">
    <name type="scientific">Alkalimarinus alittae</name>
    <dbReference type="NCBI Taxonomy" id="2961619"/>
    <lineage>
        <taxon>Bacteria</taxon>
        <taxon>Pseudomonadati</taxon>
        <taxon>Pseudomonadota</taxon>
        <taxon>Gammaproteobacteria</taxon>
        <taxon>Alteromonadales</taxon>
        <taxon>Alteromonadaceae</taxon>
        <taxon>Alkalimarinus</taxon>
    </lineage>
</organism>
<comment type="cofactor">
    <cofactor evidence="1">
        <name>biotin</name>
        <dbReference type="ChEBI" id="CHEBI:57586"/>
    </cofactor>
</comment>
<feature type="domain" description="ATP-grasp" evidence="8">
    <location>
        <begin position="120"/>
        <end position="317"/>
    </location>
</feature>
<dbReference type="InterPro" id="IPR011761">
    <property type="entry name" value="ATP-grasp"/>
</dbReference>
<protein>
    <submittedName>
        <fullName evidence="10">Acetyl/propionyl/methylcrotonyl-CoA carboxylase subunit alpha</fullName>
    </submittedName>
</protein>
<evidence type="ECO:0000256" key="2">
    <source>
        <dbReference type="ARBA" id="ARBA00022598"/>
    </source>
</evidence>
<dbReference type="Gene3D" id="3.30.470.20">
    <property type="entry name" value="ATP-grasp fold, B domain"/>
    <property type="match status" value="1"/>
</dbReference>
<dbReference type="InterPro" id="IPR011053">
    <property type="entry name" value="Single_hybrid_motif"/>
</dbReference>
<feature type="domain" description="Biotin carboxylation" evidence="9">
    <location>
        <begin position="1"/>
        <end position="447"/>
    </location>
</feature>
<reference evidence="10" key="1">
    <citation type="submission" date="2022-06" db="EMBL/GenBank/DDBJ databases">
        <title>Alkalimarinus sp. nov., isolated from gut of a Alitta virens.</title>
        <authorList>
            <person name="Yang A.I."/>
            <person name="Shin N.-R."/>
        </authorList>
    </citation>
    <scope>NUCLEOTIDE SEQUENCE</scope>
    <source>
        <strain evidence="10">A2M4</strain>
    </source>
</reference>
<dbReference type="SUPFAM" id="SSF51246">
    <property type="entry name" value="Rudiment single hybrid motif"/>
    <property type="match status" value="1"/>
</dbReference>
<evidence type="ECO:0000256" key="4">
    <source>
        <dbReference type="ARBA" id="ARBA00022840"/>
    </source>
</evidence>
<dbReference type="InterPro" id="IPR005482">
    <property type="entry name" value="Biotin_COase_C"/>
</dbReference>
<sequence>MFTKILIANRGEIACRIIKTAKAMGIKTVAVYSDADRQALFVDMADEAYYLGGAEPAQSYLKLASIIEIAKTAGAQAIHPGYGFLSENPNLPKQCQQNNIVFIGPPAESIEAMGSKSQAKLIMSKAGVPLVPGYHGDDQSIEILTEESLTIGFPQLIKASAGGGGKGMRIVRSIQQVESSIRAAKREALSSFGDEKLLIEKYIEQPRHIEVQIFCDENNNGVYLYDRDCSIQRRHQKIIEEAPAPGLSPETRAAMGKAALDCAQAINYVGAGTVEFLLDKDEQFYFMEMNTRLQVEHPVTEMITQVDLVEWQFRIANGEPLPLSQQEIPCVGHAFESRIYAESPAHDFLPATGTIRYLSQPKPNDNIRIDTGIRQNDTISVFYDPMIAKLITWGDNRKIAARKMNQALNSFHISGVETNCDFLKSVITHPSFLKKDITTEFIEQHSTTLFASPIVKTTDLLMAATLYIHLITNRAPLRQNNQSHIASPWDNTDLWHLNGSQTSTFTLVSADQPFIFNVSKGRYEQLSINYEGQTYEIAYSVDANKITTRINGTKSSNQFYISEDSIHLFTEGCSLQFSLPVSNYQYEEPQPEGSLFAPIHGKIVSVEVDTGQHVEKGDALIIIEAMKMEHTISAPDAGIIKEVFCKTQDLVDAENQLIEFEVLKTSSKDSQKNV</sequence>
<dbReference type="Pfam" id="PF00364">
    <property type="entry name" value="Biotin_lipoyl"/>
    <property type="match status" value="1"/>
</dbReference>
<dbReference type="PROSITE" id="PS00867">
    <property type="entry name" value="CPSASE_2"/>
    <property type="match status" value="1"/>
</dbReference>
<evidence type="ECO:0000256" key="5">
    <source>
        <dbReference type="ARBA" id="ARBA00023267"/>
    </source>
</evidence>
<dbReference type="PROSITE" id="PS00188">
    <property type="entry name" value="BIOTIN"/>
    <property type="match status" value="1"/>
</dbReference>
<keyword evidence="3 6" id="KW-0547">Nucleotide-binding</keyword>
<dbReference type="PROSITE" id="PS50975">
    <property type="entry name" value="ATP_GRASP"/>
    <property type="match status" value="1"/>
</dbReference>
<evidence type="ECO:0000256" key="3">
    <source>
        <dbReference type="ARBA" id="ARBA00022741"/>
    </source>
</evidence>
<dbReference type="SUPFAM" id="SSF52440">
    <property type="entry name" value="PreATP-grasp domain"/>
    <property type="match status" value="1"/>
</dbReference>
<dbReference type="SUPFAM" id="SSF51230">
    <property type="entry name" value="Single hybrid motif"/>
    <property type="match status" value="1"/>
</dbReference>
<dbReference type="Pfam" id="PF02785">
    <property type="entry name" value="Biotin_carb_C"/>
    <property type="match status" value="1"/>
</dbReference>
<dbReference type="SMART" id="SM00878">
    <property type="entry name" value="Biotin_carb_C"/>
    <property type="match status" value="1"/>
</dbReference>
<evidence type="ECO:0000259" key="9">
    <source>
        <dbReference type="PROSITE" id="PS50979"/>
    </source>
</evidence>
<dbReference type="InterPro" id="IPR005481">
    <property type="entry name" value="BC-like_N"/>
</dbReference>